<keyword evidence="4" id="KW-1185">Reference proteome</keyword>
<reference evidence="3 4" key="1">
    <citation type="submission" date="2015-04" db="EMBL/GenBank/DDBJ databases">
        <authorList>
            <person name="Syromyatnikov M.Y."/>
            <person name="Popov V.N."/>
        </authorList>
    </citation>
    <scope>NUCLEOTIDE SEQUENCE [LARGE SCALE GENOMIC DNA]</scope>
    <source>
        <strain evidence="3">WF-38-12</strain>
    </source>
</reference>
<feature type="domain" description="Programmed cell death protein 2 C-terminal" evidence="2">
    <location>
        <begin position="287"/>
        <end position="412"/>
    </location>
</feature>
<organism evidence="3 4">
    <name type="scientific">Talaromyces islandicus</name>
    <name type="common">Penicillium islandicum</name>
    <dbReference type="NCBI Taxonomy" id="28573"/>
    <lineage>
        <taxon>Eukaryota</taxon>
        <taxon>Fungi</taxon>
        <taxon>Dikarya</taxon>
        <taxon>Ascomycota</taxon>
        <taxon>Pezizomycotina</taxon>
        <taxon>Eurotiomycetes</taxon>
        <taxon>Eurotiomycetidae</taxon>
        <taxon>Eurotiales</taxon>
        <taxon>Trichocomaceae</taxon>
        <taxon>Talaromyces</taxon>
        <taxon>Talaromyces sect. Islandici</taxon>
    </lineage>
</organism>
<dbReference type="EMBL" id="CVMT01000002">
    <property type="protein sequence ID" value="CRG85677.1"/>
    <property type="molecule type" value="Genomic_DNA"/>
</dbReference>
<dbReference type="Pfam" id="PF04194">
    <property type="entry name" value="PDCD2_C"/>
    <property type="match status" value="1"/>
</dbReference>
<feature type="compositionally biased region" description="Polar residues" evidence="1">
    <location>
        <begin position="118"/>
        <end position="132"/>
    </location>
</feature>
<name>A0A0U1LQM5_TALIS</name>
<evidence type="ECO:0000259" key="2">
    <source>
        <dbReference type="Pfam" id="PF04194"/>
    </source>
</evidence>
<dbReference type="OrthoDB" id="443682at2759"/>
<evidence type="ECO:0000256" key="1">
    <source>
        <dbReference type="SAM" id="MobiDB-lite"/>
    </source>
</evidence>
<feature type="region of interest" description="Disordered" evidence="1">
    <location>
        <begin position="108"/>
        <end position="200"/>
    </location>
</feature>
<gene>
    <name evidence="3" type="ORF">PISL3812_02708</name>
</gene>
<evidence type="ECO:0000313" key="4">
    <source>
        <dbReference type="Proteomes" id="UP000054383"/>
    </source>
</evidence>
<dbReference type="Proteomes" id="UP000054383">
    <property type="component" value="Unassembled WGS sequence"/>
</dbReference>
<dbReference type="PANTHER" id="PTHR47524">
    <property type="entry name" value="20S RRNA ACCUMULATION PROTEIN 4"/>
    <property type="match status" value="1"/>
</dbReference>
<feature type="compositionally biased region" description="Low complexity" evidence="1">
    <location>
        <begin position="133"/>
        <end position="179"/>
    </location>
</feature>
<sequence length="416" mass="44787">MDPYDSDSSGLEDAGDYTETGVLLGYASTEATDDTISHLGGWPTWLDESHPPPGDLAKCKVCNNPMLLLLQLNGDLPEHFPEEERRLYLFGCPKKTCNRKPGSVRALRGIKKFKVESSKQPGKNNSQSESPKTTTATTTTTTAKPDLGSALFGSGSSGLTSNANPFSSSSSSTSQNNPFAPLPSASTLAAKPPQNPVSNLSESFASKVRVSSPAPEPVAAGPVLPWPAQSDFPSPYAEYHLDAEYETLSRPSTPTIPTNMTIENMETEDSSKGGASDTKDTFESSLDKSFLRFSTRLGHNPEQVLRYEFRGTPLLYSDTDAVAKIFPSSQQTTTARARFPRCESCGSERVFELQLVPHAIAVLEDGREGIGLGKDDAGMEWGTIILGVCAADCGASEGSQVGWREEWVGVQWEETK</sequence>
<dbReference type="PANTHER" id="PTHR47524:SF1">
    <property type="entry name" value="20S RRNA ACCUMULATION PROTEIN 4"/>
    <property type="match status" value="1"/>
</dbReference>
<dbReference type="InterPro" id="IPR007320">
    <property type="entry name" value="PDCD2_C"/>
</dbReference>
<accession>A0A0U1LQM5</accession>
<protein>
    <submittedName>
        <fullName evidence="3">Putative 20S rRNA accumulation protein 4</fullName>
    </submittedName>
</protein>
<evidence type="ECO:0000313" key="3">
    <source>
        <dbReference type="EMBL" id="CRG85677.1"/>
    </source>
</evidence>
<dbReference type="GO" id="GO:0030490">
    <property type="term" value="P:maturation of SSU-rRNA"/>
    <property type="evidence" value="ECO:0007669"/>
    <property type="project" value="TreeGrafter"/>
</dbReference>
<dbReference type="AlphaFoldDB" id="A0A0U1LQM5"/>
<proteinExistence type="predicted"/>
<dbReference type="OMA" id="HQVIRYS"/>
<dbReference type="GO" id="GO:0005737">
    <property type="term" value="C:cytoplasm"/>
    <property type="evidence" value="ECO:0007669"/>
    <property type="project" value="InterPro"/>
</dbReference>
<dbReference type="STRING" id="28573.A0A0U1LQM5"/>